<feature type="transmembrane region" description="Helical" evidence="1">
    <location>
        <begin position="15"/>
        <end position="37"/>
    </location>
</feature>
<proteinExistence type="predicted"/>
<accession>A0ABX8D199</accession>
<dbReference type="Proteomes" id="UP000677804">
    <property type="component" value="Chromosome"/>
</dbReference>
<keyword evidence="1" id="KW-1133">Transmembrane helix</keyword>
<dbReference type="EMBL" id="CP074405">
    <property type="protein sequence ID" value="QVI61265.1"/>
    <property type="molecule type" value="Genomic_DNA"/>
</dbReference>
<sequence length="153" mass="16841">MPAQGREFVSEEESVANGVALSALGLLLGVPICLLTLDGPWRPASIGACVVGAVVYVAFCPVRRHWIDGDHLVEQTRRGVRAMSISDISGLDYEWVPRGADLVELWDRHSSVAMRIMVVEDSAALRAELGRRLGALPARWSFDRRAMRALSMR</sequence>
<evidence type="ECO:0000313" key="3">
    <source>
        <dbReference type="Proteomes" id="UP000677804"/>
    </source>
</evidence>
<organism evidence="2 3">
    <name type="scientific">Cellulomonas wangleii</name>
    <dbReference type="NCBI Taxonomy" id="2816956"/>
    <lineage>
        <taxon>Bacteria</taxon>
        <taxon>Bacillati</taxon>
        <taxon>Actinomycetota</taxon>
        <taxon>Actinomycetes</taxon>
        <taxon>Micrococcales</taxon>
        <taxon>Cellulomonadaceae</taxon>
        <taxon>Cellulomonas</taxon>
    </lineage>
</organism>
<protein>
    <recommendedName>
        <fullName evidence="4">DUF3093 domain-containing protein</fullName>
    </recommendedName>
</protein>
<evidence type="ECO:0000256" key="1">
    <source>
        <dbReference type="SAM" id="Phobius"/>
    </source>
</evidence>
<evidence type="ECO:0000313" key="2">
    <source>
        <dbReference type="EMBL" id="QVI61265.1"/>
    </source>
</evidence>
<reference evidence="2 3" key="1">
    <citation type="submission" date="2021-05" db="EMBL/GenBank/DDBJ databases">
        <title>Novel species in genus Cellulomonas.</title>
        <authorList>
            <person name="Zhang G."/>
        </authorList>
    </citation>
    <scope>NUCLEOTIDE SEQUENCE [LARGE SCALE GENOMIC DNA]</scope>
    <source>
        <strain evidence="3">zg-ZUI222</strain>
    </source>
</reference>
<dbReference type="RefSeq" id="WP_207338869.1">
    <property type="nucleotide sequence ID" value="NZ_CP074405.1"/>
</dbReference>
<evidence type="ECO:0008006" key="4">
    <source>
        <dbReference type="Google" id="ProtNLM"/>
    </source>
</evidence>
<keyword evidence="1" id="KW-0812">Transmembrane</keyword>
<gene>
    <name evidence="2" type="ORF">KG103_12295</name>
</gene>
<name>A0ABX8D199_9CELL</name>
<keyword evidence="1" id="KW-0472">Membrane</keyword>
<keyword evidence="3" id="KW-1185">Reference proteome</keyword>